<organism evidence="2 3">
    <name type="scientific">Streptacidiphilus pinicola</name>
    <dbReference type="NCBI Taxonomy" id="2219663"/>
    <lineage>
        <taxon>Bacteria</taxon>
        <taxon>Bacillati</taxon>
        <taxon>Actinomycetota</taxon>
        <taxon>Actinomycetes</taxon>
        <taxon>Kitasatosporales</taxon>
        <taxon>Streptomycetaceae</taxon>
        <taxon>Streptacidiphilus</taxon>
    </lineage>
</organism>
<keyword evidence="3" id="KW-1185">Reference proteome</keyword>
<dbReference type="InterPro" id="IPR013216">
    <property type="entry name" value="Methyltransf_11"/>
</dbReference>
<dbReference type="InterPro" id="IPR029063">
    <property type="entry name" value="SAM-dependent_MTases_sf"/>
</dbReference>
<evidence type="ECO:0000259" key="1">
    <source>
        <dbReference type="Pfam" id="PF08241"/>
    </source>
</evidence>
<protein>
    <recommendedName>
        <fullName evidence="1">Methyltransferase type 11 domain-containing protein</fullName>
    </recommendedName>
</protein>
<proteinExistence type="predicted"/>
<evidence type="ECO:0000313" key="3">
    <source>
        <dbReference type="Proteomes" id="UP000248889"/>
    </source>
</evidence>
<feature type="domain" description="Methyltransferase type 11" evidence="1">
    <location>
        <begin position="73"/>
        <end position="147"/>
    </location>
</feature>
<sequence length="191" mass="20831">MNTHGGAPEEEQAPPASVLRLLATAARHGVHAPVYRRLHARYRVRRLDRLLDLASRQVVAVGTDVWRADAFRTAGARCLAVAPGPDQGPEPDAEDPGERVVADGYWLPVRDGAADLAYCNAAFARGPEAVGVLDELARITRVGGLVCLSLTGARRPVVHHIRRRSDLDLLDRAPVVPLPRRRTELVLRRTG</sequence>
<dbReference type="Proteomes" id="UP000248889">
    <property type="component" value="Unassembled WGS sequence"/>
</dbReference>
<dbReference type="AlphaFoldDB" id="A0A2X0IFC0"/>
<reference evidence="2 3" key="1">
    <citation type="submission" date="2018-06" db="EMBL/GenBank/DDBJ databases">
        <title>Streptacidiphilus pinicola sp. nov., isolated from pine grove soil.</title>
        <authorList>
            <person name="Roh S.G."/>
            <person name="Park S."/>
            <person name="Kim M.-K."/>
            <person name="Yun B.-R."/>
            <person name="Park J."/>
            <person name="Kim M.J."/>
            <person name="Kim Y.S."/>
            <person name="Kim S.B."/>
        </authorList>
    </citation>
    <scope>NUCLEOTIDE SEQUENCE [LARGE SCALE GENOMIC DNA]</scope>
    <source>
        <strain evidence="2 3">MMS16-CNU450</strain>
    </source>
</reference>
<dbReference type="RefSeq" id="WP_111502992.1">
    <property type="nucleotide sequence ID" value="NZ_QKYN01000080.1"/>
</dbReference>
<evidence type="ECO:0000313" key="2">
    <source>
        <dbReference type="EMBL" id="RAG83734.1"/>
    </source>
</evidence>
<dbReference type="SUPFAM" id="SSF53335">
    <property type="entry name" value="S-adenosyl-L-methionine-dependent methyltransferases"/>
    <property type="match status" value="1"/>
</dbReference>
<dbReference type="EMBL" id="QKYN01000080">
    <property type="protein sequence ID" value="RAG83734.1"/>
    <property type="molecule type" value="Genomic_DNA"/>
</dbReference>
<name>A0A2X0IFC0_9ACTN</name>
<dbReference type="GO" id="GO:0008757">
    <property type="term" value="F:S-adenosylmethionine-dependent methyltransferase activity"/>
    <property type="evidence" value="ECO:0007669"/>
    <property type="project" value="InterPro"/>
</dbReference>
<comment type="caution">
    <text evidence="2">The sequence shown here is derived from an EMBL/GenBank/DDBJ whole genome shotgun (WGS) entry which is preliminary data.</text>
</comment>
<dbReference type="OrthoDB" id="3206826at2"/>
<accession>A0A2X0IFC0</accession>
<dbReference type="Gene3D" id="3.40.50.150">
    <property type="entry name" value="Vaccinia Virus protein VP39"/>
    <property type="match status" value="1"/>
</dbReference>
<gene>
    <name evidence="2" type="ORF">DN069_20785</name>
</gene>
<dbReference type="Pfam" id="PF08241">
    <property type="entry name" value="Methyltransf_11"/>
    <property type="match status" value="1"/>
</dbReference>